<evidence type="ECO:0000313" key="2">
    <source>
        <dbReference type="Proteomes" id="UP001309876"/>
    </source>
</evidence>
<protein>
    <submittedName>
        <fullName evidence="1">Uncharacterized protein</fullName>
    </submittedName>
</protein>
<organism evidence="1 2">
    <name type="scientific">Lithohypha guttulata</name>
    <dbReference type="NCBI Taxonomy" id="1690604"/>
    <lineage>
        <taxon>Eukaryota</taxon>
        <taxon>Fungi</taxon>
        <taxon>Dikarya</taxon>
        <taxon>Ascomycota</taxon>
        <taxon>Pezizomycotina</taxon>
        <taxon>Eurotiomycetes</taxon>
        <taxon>Chaetothyriomycetidae</taxon>
        <taxon>Chaetothyriales</taxon>
        <taxon>Trichomeriaceae</taxon>
        <taxon>Lithohypha</taxon>
    </lineage>
</organism>
<name>A0AAN7YIW9_9EURO</name>
<reference evidence="1 2" key="1">
    <citation type="submission" date="2023-08" db="EMBL/GenBank/DDBJ databases">
        <title>Black Yeasts Isolated from many extreme environments.</title>
        <authorList>
            <person name="Coleine C."/>
            <person name="Stajich J.E."/>
            <person name="Selbmann L."/>
        </authorList>
    </citation>
    <scope>NUCLEOTIDE SEQUENCE [LARGE SCALE GENOMIC DNA]</scope>
    <source>
        <strain evidence="1 2">CCFEE 5910</strain>
    </source>
</reference>
<keyword evidence="2" id="KW-1185">Reference proteome</keyword>
<dbReference type="AlphaFoldDB" id="A0AAN7YIW9"/>
<evidence type="ECO:0000313" key="1">
    <source>
        <dbReference type="EMBL" id="KAK5088199.1"/>
    </source>
</evidence>
<sequence length="60" mass="6533">MSAIVNVSKATLIAITPFTAIYLWPKQPQVMYYTPKDAQSPLLSFPRPALAALDAAAQKL</sequence>
<accession>A0AAN7YIW9</accession>
<comment type="caution">
    <text evidence="1">The sequence shown here is derived from an EMBL/GenBank/DDBJ whole genome shotgun (WGS) entry which is preliminary data.</text>
</comment>
<dbReference type="EMBL" id="JAVRRJ010000002">
    <property type="protein sequence ID" value="KAK5088199.1"/>
    <property type="molecule type" value="Genomic_DNA"/>
</dbReference>
<gene>
    <name evidence="1" type="ORF">LTR05_002416</name>
</gene>
<proteinExistence type="predicted"/>
<dbReference type="Proteomes" id="UP001309876">
    <property type="component" value="Unassembled WGS sequence"/>
</dbReference>